<dbReference type="InterPro" id="IPR008928">
    <property type="entry name" value="6-hairpin_glycosidase_sf"/>
</dbReference>
<dbReference type="EMBL" id="CP017634">
    <property type="protein sequence ID" value="ATW26247.1"/>
    <property type="molecule type" value="Genomic_DNA"/>
</dbReference>
<proteinExistence type="predicted"/>
<dbReference type="SUPFAM" id="SSF48208">
    <property type="entry name" value="Six-hairpin glycosidases"/>
    <property type="match status" value="1"/>
</dbReference>
<dbReference type="KEGG" id="fwa:DCMF_17100"/>
<dbReference type="Proteomes" id="UP000323521">
    <property type="component" value="Chromosome"/>
</dbReference>
<feature type="domain" description="Spermatogenesis-associated protein 20-like TRX" evidence="1">
    <location>
        <begin position="5"/>
        <end position="116"/>
    </location>
</feature>
<gene>
    <name evidence="2" type="ORF">DCMF_17100</name>
</gene>
<dbReference type="InterPro" id="IPR017937">
    <property type="entry name" value="Thioredoxin_CS"/>
</dbReference>
<dbReference type="PROSITE" id="PS00194">
    <property type="entry name" value="THIOREDOXIN_1"/>
    <property type="match status" value="1"/>
</dbReference>
<protein>
    <recommendedName>
        <fullName evidence="1">Spermatogenesis-associated protein 20-like TRX domain-containing protein</fullName>
    </recommendedName>
</protein>
<dbReference type="SUPFAM" id="SSF52833">
    <property type="entry name" value="Thioredoxin-like"/>
    <property type="match status" value="1"/>
</dbReference>
<dbReference type="InterPro" id="IPR036249">
    <property type="entry name" value="Thioredoxin-like_sf"/>
</dbReference>
<dbReference type="InterPro" id="IPR004879">
    <property type="entry name" value="Ssp411-like_TRX"/>
</dbReference>
<dbReference type="GO" id="GO:0005975">
    <property type="term" value="P:carbohydrate metabolic process"/>
    <property type="evidence" value="ECO:0007669"/>
    <property type="project" value="InterPro"/>
</dbReference>
<evidence type="ECO:0000313" key="3">
    <source>
        <dbReference type="Proteomes" id="UP000323521"/>
    </source>
</evidence>
<dbReference type="RefSeq" id="WP_148135539.1">
    <property type="nucleotide sequence ID" value="NZ_CP017634.1"/>
</dbReference>
<name>A0A3G1KV06_FORW1</name>
<accession>A0A3G1KV06</accession>
<dbReference type="PANTHER" id="PTHR42899:SF1">
    <property type="entry name" value="SPERMATOGENESIS-ASSOCIATED PROTEIN 20"/>
    <property type="match status" value="1"/>
</dbReference>
<reference evidence="2 3" key="1">
    <citation type="submission" date="2016-10" db="EMBL/GenBank/DDBJ databases">
        <title>Complete Genome Sequence of Peptococcaceae strain DCMF.</title>
        <authorList>
            <person name="Edwards R.J."/>
            <person name="Holland S.I."/>
            <person name="Deshpande N.P."/>
            <person name="Wong Y.K."/>
            <person name="Ertan H."/>
            <person name="Manefield M."/>
            <person name="Russell T.L."/>
            <person name="Lee M.J."/>
        </authorList>
    </citation>
    <scope>NUCLEOTIDE SEQUENCE [LARGE SCALE GENOMIC DNA]</scope>
    <source>
        <strain evidence="2 3">DCMF</strain>
    </source>
</reference>
<dbReference type="AlphaFoldDB" id="A0A3G1KV06"/>
<dbReference type="PANTHER" id="PTHR42899">
    <property type="entry name" value="SPERMATOGENESIS-ASSOCIATED PROTEIN 20"/>
    <property type="match status" value="1"/>
</dbReference>
<dbReference type="InterPro" id="IPR012341">
    <property type="entry name" value="6hp_glycosidase-like_sf"/>
</dbReference>
<evidence type="ECO:0000259" key="1">
    <source>
        <dbReference type="Pfam" id="PF03190"/>
    </source>
</evidence>
<dbReference type="Gene3D" id="3.40.30.10">
    <property type="entry name" value="Glutaredoxin"/>
    <property type="match status" value="1"/>
</dbReference>
<evidence type="ECO:0000313" key="2">
    <source>
        <dbReference type="EMBL" id="ATW26247.1"/>
    </source>
</evidence>
<dbReference type="Gene3D" id="1.50.10.10">
    <property type="match status" value="1"/>
</dbReference>
<dbReference type="OrthoDB" id="9762614at2"/>
<keyword evidence="3" id="KW-1185">Reference proteome</keyword>
<dbReference type="Pfam" id="PF03190">
    <property type="entry name" value="Thioredox_DsbH"/>
    <property type="match status" value="1"/>
</dbReference>
<sequence length="497" mass="57153">MPCSINWFPWGNDTFEQASVQKKPIMMYLTAPWCGWCAVMEDTTYQDPQVIHIIERNFIPMKVNVDQYPHVADRYHYGGYPSIVFLSGEGHILKGENYLPGEQMKSLLEEVLHDVSKRKRVLAPRNGEKQANLPAGFNKENMLSKKMDKDCLSLGQIDHVMEIIKKAYDHEFGGFVVYSAEAKFPFPEINDFLISYTEKNFCPEAETMLTHTLDVMSTGEIYDREKGGFFRLCEGQNWTLPHGEKLLESNAGLLRNYLLAFNRWGEERYERVAQDTLRYLIDHLFDPGVHAFGGSQIGHEVDFSPFANWNGMMVSSLLLAYRVFGEKKYLEIALAVLHSFWAKCYRLGRGMSHFFFQGPSEVELFSDQVKFICALWEAYNCTRQIDYLEKAQLLMKHVYKNYRLPEGYFGDIPLASANPGYLDIPLVPFVENAELATVFLNMACVLGDRSYAQKATRLLKSLHGLRDSNPVFAAKYGLGLLERENYRSQNQTFHTLQ</sequence>
<dbReference type="InterPro" id="IPR024705">
    <property type="entry name" value="Ssp411"/>
</dbReference>
<organism evidence="2 3">
    <name type="scientific">Formimonas warabiya</name>
    <dbReference type="NCBI Taxonomy" id="1761012"/>
    <lineage>
        <taxon>Bacteria</taxon>
        <taxon>Bacillati</taxon>
        <taxon>Bacillota</taxon>
        <taxon>Clostridia</taxon>
        <taxon>Eubacteriales</taxon>
        <taxon>Peptococcaceae</taxon>
        <taxon>Candidatus Formimonas</taxon>
    </lineage>
</organism>